<dbReference type="FunFam" id="3.20.20.70:FF:000015">
    <property type="entry name" value="Orotidine 5'-phosphate decarboxylase"/>
    <property type="match status" value="1"/>
</dbReference>
<dbReference type="AlphaFoldDB" id="A0A1I4V3D5"/>
<name>A0A1I4V3D5_9GAMM</name>
<evidence type="ECO:0000313" key="15">
    <source>
        <dbReference type="Proteomes" id="UP000242222"/>
    </source>
</evidence>
<evidence type="ECO:0000256" key="12">
    <source>
        <dbReference type="RuleBase" id="RU000512"/>
    </source>
</evidence>
<feature type="active site" description="For OMPdecase activity" evidence="10">
    <location>
        <position position="112"/>
    </location>
</feature>
<comment type="subunit">
    <text evidence="3 9">Homodimer.</text>
</comment>
<comment type="function">
    <text evidence="1 9">Catalyzes the decarboxylation of orotidine 5'-monophosphate (OMP) to uridine 5'-monophosphate (UMP).</text>
</comment>
<dbReference type="PROSITE" id="PS00156">
    <property type="entry name" value="OMPDECASE"/>
    <property type="match status" value="1"/>
</dbReference>
<dbReference type="PANTHER" id="PTHR32119">
    <property type="entry name" value="OROTIDINE 5'-PHOSPHATE DECARBOXYLASE"/>
    <property type="match status" value="1"/>
</dbReference>
<dbReference type="STRING" id="1367852.SAMN05216516_101523"/>
<evidence type="ECO:0000256" key="8">
    <source>
        <dbReference type="ARBA" id="ARBA00061012"/>
    </source>
</evidence>
<keyword evidence="6 9" id="KW-0456">Lyase</keyword>
<feature type="binding site" evidence="9 11">
    <location>
        <position position="242"/>
    </location>
    <ligand>
        <name>substrate</name>
    </ligand>
</feature>
<comment type="similarity">
    <text evidence="8 9">Belongs to the OMP decarboxylase family. Type 1 subfamily.</text>
</comment>
<dbReference type="NCBIfam" id="NF001273">
    <property type="entry name" value="PRK00230.1"/>
    <property type="match status" value="1"/>
</dbReference>
<evidence type="ECO:0000256" key="4">
    <source>
        <dbReference type="ARBA" id="ARBA00022793"/>
    </source>
</evidence>
<organism evidence="14 15">
    <name type="scientific">Izhakiella capsodis</name>
    <dbReference type="NCBI Taxonomy" id="1367852"/>
    <lineage>
        <taxon>Bacteria</taxon>
        <taxon>Pseudomonadati</taxon>
        <taxon>Pseudomonadota</taxon>
        <taxon>Gammaproteobacteria</taxon>
        <taxon>Enterobacterales</taxon>
        <taxon>Erwiniaceae</taxon>
        <taxon>Izhakiella</taxon>
    </lineage>
</organism>
<gene>
    <name evidence="9" type="primary">pyrF</name>
    <name evidence="14" type="ORF">SAMN05216516_101523</name>
</gene>
<evidence type="ECO:0000313" key="14">
    <source>
        <dbReference type="EMBL" id="SFM95706.1"/>
    </source>
</evidence>
<sequence>MNFQSPQRTFFWQIISPQMASKDDFFIQPCKILAIYCSHSGAVCKGQTMQSPVIQSPVVVALDYPDRNRALAFVDEIDPQSCRLKVGKEMFTLFGPQFVHELHKRGFAVFLDLKFHDIPNTVARAVAAAAELGVWMVNVHASGGARMMNAAREALLPYDKEAPVLIAVTVLTSMDAGDLDGLGIKLTPEAYATQLAALTYDCGLDGVVCSAQEVASFRKRFSDDFKLITPGIRPAGSDKGDQRRVMTPQQARQVGVDYMVIGRPVTQSADPATILRNILTSLQDA</sequence>
<feature type="binding site" evidence="9">
    <location>
        <begin position="112"/>
        <end position="121"/>
    </location>
    <ligand>
        <name>substrate</name>
    </ligand>
</feature>
<feature type="domain" description="Orotidine 5'-phosphate decarboxylase" evidence="13">
    <location>
        <begin position="57"/>
        <end position="278"/>
    </location>
</feature>
<dbReference type="EMBL" id="FOVC01000001">
    <property type="protein sequence ID" value="SFM95706.1"/>
    <property type="molecule type" value="Genomic_DNA"/>
</dbReference>
<feature type="active site" description="For OMPdecase activity" evidence="10">
    <location>
        <position position="117"/>
    </location>
</feature>
<dbReference type="Gene3D" id="3.20.20.70">
    <property type="entry name" value="Aldolase class I"/>
    <property type="match status" value="1"/>
</dbReference>
<evidence type="ECO:0000259" key="13">
    <source>
        <dbReference type="SMART" id="SM00934"/>
    </source>
</evidence>
<dbReference type="InterPro" id="IPR013785">
    <property type="entry name" value="Aldolase_TIM"/>
</dbReference>
<evidence type="ECO:0000256" key="5">
    <source>
        <dbReference type="ARBA" id="ARBA00022975"/>
    </source>
</evidence>
<evidence type="ECO:0000256" key="1">
    <source>
        <dbReference type="ARBA" id="ARBA00002356"/>
    </source>
</evidence>
<dbReference type="GO" id="GO:0004590">
    <property type="term" value="F:orotidine-5'-phosphate decarboxylase activity"/>
    <property type="evidence" value="ECO:0007669"/>
    <property type="project" value="UniProtKB-UniRule"/>
</dbReference>
<feature type="binding site" evidence="9 11">
    <location>
        <position position="263"/>
    </location>
    <ligand>
        <name>substrate</name>
    </ligand>
</feature>
<proteinExistence type="inferred from homology"/>
<evidence type="ECO:0000256" key="3">
    <source>
        <dbReference type="ARBA" id="ARBA00011738"/>
    </source>
</evidence>
<evidence type="ECO:0000256" key="7">
    <source>
        <dbReference type="ARBA" id="ARBA00049157"/>
    </source>
</evidence>
<feature type="binding site" evidence="9 11">
    <location>
        <position position="262"/>
    </location>
    <ligand>
        <name>substrate</name>
    </ligand>
</feature>
<feature type="binding site" evidence="9 11">
    <location>
        <position position="172"/>
    </location>
    <ligand>
        <name>substrate</name>
    </ligand>
</feature>
<evidence type="ECO:0000256" key="2">
    <source>
        <dbReference type="ARBA" id="ARBA00004861"/>
    </source>
</evidence>
<dbReference type="InterPro" id="IPR018089">
    <property type="entry name" value="OMPdecase_AS"/>
</dbReference>
<dbReference type="InterPro" id="IPR014732">
    <property type="entry name" value="OMPdecase"/>
</dbReference>
<dbReference type="HAMAP" id="MF_01200_B">
    <property type="entry name" value="OMPdecase_type1_B"/>
    <property type="match status" value="1"/>
</dbReference>
<reference evidence="15" key="1">
    <citation type="submission" date="2016-10" db="EMBL/GenBank/DDBJ databases">
        <authorList>
            <person name="Varghese N."/>
            <person name="Submissions S."/>
        </authorList>
    </citation>
    <scope>NUCLEOTIDE SEQUENCE [LARGE SCALE GENOMIC DNA]</scope>
    <source>
        <strain evidence="15">N6PO6</strain>
    </source>
</reference>
<comment type="catalytic activity">
    <reaction evidence="7 9 12">
        <text>orotidine 5'-phosphate + H(+) = UMP + CO2</text>
        <dbReference type="Rhea" id="RHEA:11596"/>
        <dbReference type="ChEBI" id="CHEBI:15378"/>
        <dbReference type="ChEBI" id="CHEBI:16526"/>
        <dbReference type="ChEBI" id="CHEBI:57538"/>
        <dbReference type="ChEBI" id="CHEBI:57865"/>
        <dbReference type="EC" id="4.1.1.23"/>
    </reaction>
</comment>
<keyword evidence="4 9" id="KW-0210">Decarboxylase</keyword>
<dbReference type="Pfam" id="PF00215">
    <property type="entry name" value="OMPdecase"/>
    <property type="match status" value="1"/>
</dbReference>
<dbReference type="SUPFAM" id="SSF51366">
    <property type="entry name" value="Ribulose-phoshate binding barrel"/>
    <property type="match status" value="1"/>
</dbReference>
<evidence type="ECO:0000256" key="6">
    <source>
        <dbReference type="ARBA" id="ARBA00023239"/>
    </source>
</evidence>
<evidence type="ECO:0000256" key="11">
    <source>
        <dbReference type="PIRSR" id="PIRSR614732-2"/>
    </source>
</evidence>
<dbReference type="GO" id="GO:0005829">
    <property type="term" value="C:cytosol"/>
    <property type="evidence" value="ECO:0007669"/>
    <property type="project" value="TreeGrafter"/>
</dbReference>
<dbReference type="NCBIfam" id="TIGR01740">
    <property type="entry name" value="pyrF"/>
    <property type="match status" value="1"/>
</dbReference>
<feature type="binding site" evidence="9 11">
    <location>
        <position position="233"/>
    </location>
    <ligand>
        <name>substrate</name>
    </ligand>
</feature>
<evidence type="ECO:0000256" key="10">
    <source>
        <dbReference type="PIRSR" id="PIRSR614732-1"/>
    </source>
</evidence>
<dbReference type="Proteomes" id="UP000242222">
    <property type="component" value="Unassembled WGS sequence"/>
</dbReference>
<dbReference type="SMART" id="SM00934">
    <property type="entry name" value="OMPdecase"/>
    <property type="match status" value="1"/>
</dbReference>
<dbReference type="EC" id="4.1.1.23" evidence="9"/>
<dbReference type="PANTHER" id="PTHR32119:SF2">
    <property type="entry name" value="OROTIDINE 5'-PHOSPHATE DECARBOXYLASE"/>
    <property type="match status" value="1"/>
</dbReference>
<feature type="active site" description="For OMPdecase activity" evidence="10">
    <location>
        <position position="114"/>
    </location>
</feature>
<dbReference type="InterPro" id="IPR047596">
    <property type="entry name" value="OMPdecase_bac"/>
</dbReference>
<feature type="binding site" evidence="9 11">
    <location>
        <position position="63"/>
    </location>
    <ligand>
        <name>substrate</name>
    </ligand>
</feature>
<dbReference type="UniPathway" id="UPA00070">
    <property type="reaction ID" value="UER00120"/>
</dbReference>
<dbReference type="InterPro" id="IPR001754">
    <property type="entry name" value="OMPdeCOase_dom"/>
</dbReference>
<feature type="binding site" evidence="9 11">
    <location>
        <position position="85"/>
    </location>
    <ligand>
        <name>substrate</name>
    </ligand>
</feature>
<feature type="active site" description="Proton donor" evidence="9">
    <location>
        <position position="114"/>
    </location>
</feature>
<keyword evidence="5 9" id="KW-0665">Pyrimidine biosynthesis</keyword>
<accession>A0A1I4V3D5</accession>
<protein>
    <recommendedName>
        <fullName evidence="9">Orotidine 5'-phosphate decarboxylase</fullName>
        <ecNumber evidence="9">4.1.1.23</ecNumber>
    </recommendedName>
    <alternativeName>
        <fullName evidence="9">OMP decarboxylase</fullName>
        <shortName evidence="9">OMPDCase</shortName>
        <shortName evidence="9">OMPdecase</shortName>
    </alternativeName>
</protein>
<keyword evidence="15" id="KW-1185">Reference proteome</keyword>
<dbReference type="InterPro" id="IPR011060">
    <property type="entry name" value="RibuloseP-bd_barrel"/>
</dbReference>
<comment type="pathway">
    <text evidence="2 9 12">Pyrimidine metabolism; UMP biosynthesis via de novo pathway; UMP from orotate: step 2/2.</text>
</comment>
<dbReference type="GO" id="GO:0044205">
    <property type="term" value="P:'de novo' UMP biosynthetic process"/>
    <property type="evidence" value="ECO:0007669"/>
    <property type="project" value="UniProtKB-UniRule"/>
</dbReference>
<dbReference type="GO" id="GO:0006207">
    <property type="term" value="P:'de novo' pyrimidine nucleobase biosynthetic process"/>
    <property type="evidence" value="ECO:0007669"/>
    <property type="project" value="InterPro"/>
</dbReference>
<dbReference type="CDD" id="cd04725">
    <property type="entry name" value="OMP_decarboxylase_like"/>
    <property type="match status" value="1"/>
</dbReference>
<evidence type="ECO:0000256" key="9">
    <source>
        <dbReference type="HAMAP-Rule" id="MF_01200"/>
    </source>
</evidence>